<evidence type="ECO:0000313" key="1">
    <source>
        <dbReference type="EMBL" id="KAF1948254.1"/>
    </source>
</evidence>
<reference evidence="1" key="1">
    <citation type="journal article" date="2020" name="Stud. Mycol.">
        <title>101 Dothideomycetes genomes: a test case for predicting lifestyles and emergence of pathogens.</title>
        <authorList>
            <person name="Haridas S."/>
            <person name="Albert R."/>
            <person name="Binder M."/>
            <person name="Bloem J."/>
            <person name="Labutti K."/>
            <person name="Salamov A."/>
            <person name="Andreopoulos B."/>
            <person name="Baker S."/>
            <person name="Barry K."/>
            <person name="Bills G."/>
            <person name="Bluhm B."/>
            <person name="Cannon C."/>
            <person name="Castanera R."/>
            <person name="Culley D."/>
            <person name="Daum C."/>
            <person name="Ezra D."/>
            <person name="Gonzalez J."/>
            <person name="Henrissat B."/>
            <person name="Kuo A."/>
            <person name="Liang C."/>
            <person name="Lipzen A."/>
            <person name="Lutzoni F."/>
            <person name="Magnuson J."/>
            <person name="Mondo S."/>
            <person name="Nolan M."/>
            <person name="Ohm R."/>
            <person name="Pangilinan J."/>
            <person name="Park H.-J."/>
            <person name="Ramirez L."/>
            <person name="Alfaro M."/>
            <person name="Sun H."/>
            <person name="Tritt A."/>
            <person name="Yoshinaga Y."/>
            <person name="Zwiers L.-H."/>
            <person name="Turgeon B."/>
            <person name="Goodwin S."/>
            <person name="Spatafora J."/>
            <person name="Crous P."/>
            <person name="Grigoriev I."/>
        </authorList>
    </citation>
    <scope>NUCLEOTIDE SEQUENCE</scope>
    <source>
        <strain evidence="1">CBS 675.92</strain>
    </source>
</reference>
<sequence>MADLRPIIVWLYEGKPPIFNKAADIDRMCRLWLLCRQLGLWRMANTLLRLGMACAQPKNFRVHIDYVKHVYDSTEPGDKLRGFMVAMFAQRSTVAPHFFTEKYEGLGILRDTAGFLKVLGEVRRRRGAGRKGFALDQVFVKEGEEGDKDGDMPSLPPPSTSLLKLRILTLHSMPWYLIWGPDEADVPDKYFFLTEEEGIQGARDVVSQM</sequence>
<organism evidence="1 2">
    <name type="scientific">Byssothecium circinans</name>
    <dbReference type="NCBI Taxonomy" id="147558"/>
    <lineage>
        <taxon>Eukaryota</taxon>
        <taxon>Fungi</taxon>
        <taxon>Dikarya</taxon>
        <taxon>Ascomycota</taxon>
        <taxon>Pezizomycotina</taxon>
        <taxon>Dothideomycetes</taxon>
        <taxon>Pleosporomycetidae</taxon>
        <taxon>Pleosporales</taxon>
        <taxon>Massarineae</taxon>
        <taxon>Massarinaceae</taxon>
        <taxon>Byssothecium</taxon>
    </lineage>
</organism>
<keyword evidence="2" id="KW-1185">Reference proteome</keyword>
<evidence type="ECO:0000313" key="2">
    <source>
        <dbReference type="Proteomes" id="UP000800035"/>
    </source>
</evidence>
<proteinExistence type="predicted"/>
<feature type="non-terminal residue" evidence="1">
    <location>
        <position position="209"/>
    </location>
</feature>
<dbReference type="AlphaFoldDB" id="A0A6A5T7Y8"/>
<name>A0A6A5T7Y8_9PLEO</name>
<gene>
    <name evidence="1" type="ORF">CC80DRAFT_459523</name>
</gene>
<protein>
    <submittedName>
        <fullName evidence="1">Uncharacterized protein</fullName>
    </submittedName>
</protein>
<dbReference type="Proteomes" id="UP000800035">
    <property type="component" value="Unassembled WGS sequence"/>
</dbReference>
<accession>A0A6A5T7Y8</accession>
<dbReference type="OrthoDB" id="194443at2759"/>
<dbReference type="EMBL" id="ML977067">
    <property type="protein sequence ID" value="KAF1948254.1"/>
    <property type="molecule type" value="Genomic_DNA"/>
</dbReference>